<dbReference type="InterPro" id="IPR035570">
    <property type="entry name" value="UPF0234_N"/>
</dbReference>
<sequence length="160" mass="18523">MPSFDIITEIEATEIRNAVENSNRELDTRYDFKNVEAKFEFKDDSVKVVCESDFQVQQMMEILRNNCTKRKIDPRSLKSGDIQHVGKSYFKEVSFIQGIDKDVAKKLVKLIKDSKIKVQPSIQGDKVRVTGKKRDDLQAAMAVVREAELDQPFQFDNFRD</sequence>
<dbReference type="RefSeq" id="WP_309204391.1">
    <property type="nucleotide sequence ID" value="NZ_CP133548.1"/>
</dbReference>
<evidence type="ECO:0000313" key="4">
    <source>
        <dbReference type="EMBL" id="WMS89139.1"/>
    </source>
</evidence>
<dbReference type="NCBIfam" id="NF003819">
    <property type="entry name" value="PRK05412.1"/>
    <property type="match status" value="1"/>
</dbReference>
<dbReference type="Gene3D" id="3.30.70.860">
    <property type="match status" value="1"/>
</dbReference>
<gene>
    <name evidence="4" type="ORF">Q9312_09570</name>
</gene>
<dbReference type="GO" id="GO:0000166">
    <property type="term" value="F:nucleotide binding"/>
    <property type="evidence" value="ECO:0007669"/>
    <property type="project" value="UniProtKB-UniRule"/>
</dbReference>
<evidence type="ECO:0000256" key="1">
    <source>
        <dbReference type="ARBA" id="ARBA00022741"/>
    </source>
</evidence>
<dbReference type="PANTHER" id="PTHR30476">
    <property type="entry name" value="UPF0234 PROTEIN YAJQ"/>
    <property type="match status" value="1"/>
</dbReference>
<comment type="function">
    <text evidence="3">Nucleotide-binding protein.</text>
</comment>
<evidence type="ECO:0000313" key="5">
    <source>
        <dbReference type="Proteomes" id="UP001239782"/>
    </source>
</evidence>
<dbReference type="Proteomes" id="UP001239782">
    <property type="component" value="Chromosome"/>
</dbReference>
<dbReference type="GO" id="GO:0005829">
    <property type="term" value="C:cytosol"/>
    <property type="evidence" value="ECO:0007669"/>
    <property type="project" value="TreeGrafter"/>
</dbReference>
<name>A0AA51X8P0_9GAMM</name>
<evidence type="ECO:0000256" key="2">
    <source>
        <dbReference type="ARBA" id="ARBA00093450"/>
    </source>
</evidence>
<dbReference type="PANTHER" id="PTHR30476:SF0">
    <property type="entry name" value="UPF0234 PROTEIN YAJQ"/>
    <property type="match status" value="1"/>
</dbReference>
<dbReference type="AlphaFoldDB" id="A0AA51X8P0"/>
<dbReference type="InterPro" id="IPR036183">
    <property type="entry name" value="YajQ-like_sf"/>
</dbReference>
<dbReference type="FunFam" id="3.30.70.860:FF:000001">
    <property type="entry name" value="UPF0234 protein YajQ"/>
    <property type="match status" value="1"/>
</dbReference>
<reference evidence="4 5" key="1">
    <citation type="submission" date="2023-08" db="EMBL/GenBank/DDBJ databases">
        <title>Pleionea litopenaei sp. nov., isolated from stomach of juvenile Litopenaeus vannamei.</title>
        <authorList>
            <person name="Rho A.M."/>
            <person name="Hwang C.Y."/>
        </authorList>
    </citation>
    <scope>NUCLEOTIDE SEQUENCE [LARGE SCALE GENOMIC DNA]</scope>
    <source>
        <strain evidence="4 5">HL-JVS1</strain>
    </source>
</reference>
<evidence type="ECO:0000256" key="3">
    <source>
        <dbReference type="HAMAP-Rule" id="MF_00632"/>
    </source>
</evidence>
<protein>
    <recommendedName>
        <fullName evidence="3">Nucleotide-binding protein Q9312_09570</fullName>
    </recommendedName>
</protein>
<keyword evidence="5" id="KW-1185">Reference proteome</keyword>
<dbReference type="EMBL" id="CP133548">
    <property type="protein sequence ID" value="WMS89139.1"/>
    <property type="molecule type" value="Genomic_DNA"/>
</dbReference>
<dbReference type="KEGG" id="plei:Q9312_09570"/>
<organism evidence="4 5">
    <name type="scientific">Pleionea litopenaei</name>
    <dbReference type="NCBI Taxonomy" id="3070815"/>
    <lineage>
        <taxon>Bacteria</taxon>
        <taxon>Pseudomonadati</taxon>
        <taxon>Pseudomonadota</taxon>
        <taxon>Gammaproteobacteria</taxon>
        <taxon>Oceanospirillales</taxon>
        <taxon>Pleioneaceae</taxon>
        <taxon>Pleionea</taxon>
    </lineage>
</organism>
<accession>A0AA51X8P0</accession>
<keyword evidence="1 3" id="KW-0547">Nucleotide-binding</keyword>
<dbReference type="InterPro" id="IPR035571">
    <property type="entry name" value="UPF0234-like_C"/>
</dbReference>
<dbReference type="HAMAP" id="MF_00632">
    <property type="entry name" value="UPF0234"/>
    <property type="match status" value="1"/>
</dbReference>
<dbReference type="Gene3D" id="3.30.70.990">
    <property type="entry name" value="YajQ-like, domain 2"/>
    <property type="match status" value="1"/>
</dbReference>
<comment type="similarity">
    <text evidence="2 3">Belongs to the YajQ family.</text>
</comment>
<proteinExistence type="inferred from homology"/>
<dbReference type="Pfam" id="PF04461">
    <property type="entry name" value="YajQ"/>
    <property type="match status" value="1"/>
</dbReference>
<dbReference type="CDD" id="cd11740">
    <property type="entry name" value="YajQ_like"/>
    <property type="match status" value="1"/>
</dbReference>
<dbReference type="SUPFAM" id="SSF89963">
    <property type="entry name" value="YajQ-like"/>
    <property type="match status" value="2"/>
</dbReference>
<dbReference type="InterPro" id="IPR007551">
    <property type="entry name" value="YajQ/Smlt4090-like"/>
</dbReference>